<evidence type="ECO:0000256" key="3">
    <source>
        <dbReference type="ARBA" id="ARBA00012438"/>
    </source>
</evidence>
<evidence type="ECO:0000256" key="10">
    <source>
        <dbReference type="ARBA" id="ARBA00022840"/>
    </source>
</evidence>
<name>C0GIA3_DETAL</name>
<dbReference type="GO" id="GO:0030295">
    <property type="term" value="F:protein kinase activator activity"/>
    <property type="evidence" value="ECO:0007669"/>
    <property type="project" value="TreeGrafter"/>
</dbReference>
<keyword evidence="13 14" id="KW-0472">Membrane</keyword>
<dbReference type="FunFam" id="1.10.287.130:FF:000001">
    <property type="entry name" value="Two-component sensor histidine kinase"/>
    <property type="match status" value="1"/>
</dbReference>
<feature type="domain" description="HAMP" evidence="17">
    <location>
        <begin position="192"/>
        <end position="244"/>
    </location>
</feature>
<dbReference type="InterPro" id="IPR013767">
    <property type="entry name" value="PAS_fold"/>
</dbReference>
<dbReference type="CDD" id="cd00082">
    <property type="entry name" value="HisKA"/>
    <property type="match status" value="1"/>
</dbReference>
<dbReference type="InterPro" id="IPR036890">
    <property type="entry name" value="HATPase_C_sf"/>
</dbReference>
<dbReference type="GO" id="GO:0007234">
    <property type="term" value="P:osmosensory signaling via phosphorelay pathway"/>
    <property type="evidence" value="ECO:0007669"/>
    <property type="project" value="TreeGrafter"/>
</dbReference>
<dbReference type="Gene3D" id="1.10.287.130">
    <property type="match status" value="1"/>
</dbReference>
<keyword evidence="8" id="KW-0547">Nucleotide-binding</keyword>
<dbReference type="Pfam" id="PF23846">
    <property type="entry name" value="Cache_WalK"/>
    <property type="match status" value="1"/>
</dbReference>
<proteinExistence type="predicted"/>
<dbReference type="STRING" id="555088.DealDRAFT_2212"/>
<dbReference type="InterPro" id="IPR003594">
    <property type="entry name" value="HATPase_dom"/>
</dbReference>
<evidence type="ECO:0000256" key="12">
    <source>
        <dbReference type="ARBA" id="ARBA00023012"/>
    </source>
</evidence>
<comment type="catalytic activity">
    <reaction evidence="1">
        <text>ATP + protein L-histidine = ADP + protein N-phospho-L-histidine.</text>
        <dbReference type="EC" id="2.7.13.3"/>
    </reaction>
</comment>
<dbReference type="GO" id="GO:0005886">
    <property type="term" value="C:plasma membrane"/>
    <property type="evidence" value="ECO:0007669"/>
    <property type="project" value="UniProtKB-SubCell"/>
</dbReference>
<keyword evidence="7 14" id="KW-0812">Transmembrane</keyword>
<dbReference type="PROSITE" id="PS50112">
    <property type="entry name" value="PAS"/>
    <property type="match status" value="1"/>
</dbReference>
<evidence type="ECO:0000313" key="19">
    <source>
        <dbReference type="Proteomes" id="UP000006443"/>
    </source>
</evidence>
<dbReference type="GO" id="GO:0005524">
    <property type="term" value="F:ATP binding"/>
    <property type="evidence" value="ECO:0007669"/>
    <property type="project" value="UniProtKB-KW"/>
</dbReference>
<dbReference type="InterPro" id="IPR029151">
    <property type="entry name" value="Sensor-like_sf"/>
</dbReference>
<dbReference type="EMBL" id="ACJM01000011">
    <property type="protein sequence ID" value="EEG76951.1"/>
    <property type="molecule type" value="Genomic_DNA"/>
</dbReference>
<comment type="caution">
    <text evidence="18">The sequence shown here is derived from an EMBL/GenBank/DDBJ whole genome shotgun (WGS) entry which is preliminary data.</text>
</comment>
<evidence type="ECO:0000259" key="17">
    <source>
        <dbReference type="PROSITE" id="PS50885"/>
    </source>
</evidence>
<protein>
    <recommendedName>
        <fullName evidence="3">histidine kinase</fullName>
        <ecNumber evidence="3">2.7.13.3</ecNumber>
    </recommendedName>
</protein>
<dbReference type="Gene3D" id="1.10.8.500">
    <property type="entry name" value="HAMP domain in histidine kinase"/>
    <property type="match status" value="1"/>
</dbReference>
<keyword evidence="5" id="KW-0597">Phosphoprotein</keyword>
<dbReference type="GO" id="GO:0000155">
    <property type="term" value="F:phosphorelay sensor kinase activity"/>
    <property type="evidence" value="ECO:0007669"/>
    <property type="project" value="InterPro"/>
</dbReference>
<dbReference type="SUPFAM" id="SSF55874">
    <property type="entry name" value="ATPase domain of HSP90 chaperone/DNA topoisomerase II/histidine kinase"/>
    <property type="match status" value="1"/>
</dbReference>
<dbReference type="GO" id="GO:0006355">
    <property type="term" value="P:regulation of DNA-templated transcription"/>
    <property type="evidence" value="ECO:0007669"/>
    <property type="project" value="InterPro"/>
</dbReference>
<dbReference type="InterPro" id="IPR057640">
    <property type="entry name" value="Cache_WalK"/>
</dbReference>
<dbReference type="InterPro" id="IPR003660">
    <property type="entry name" value="HAMP_dom"/>
</dbReference>
<evidence type="ECO:0000256" key="9">
    <source>
        <dbReference type="ARBA" id="ARBA00022777"/>
    </source>
</evidence>
<reference evidence="18 19" key="1">
    <citation type="submission" date="2009-02" db="EMBL/GenBank/DDBJ databases">
        <title>Sequencing of the draft genome and assembly of Dethiobacter alkaliphilus AHT 1.</title>
        <authorList>
            <consortium name="US DOE Joint Genome Institute (JGI-PGF)"/>
            <person name="Lucas S."/>
            <person name="Copeland A."/>
            <person name="Lapidus A."/>
            <person name="Glavina del Rio T."/>
            <person name="Dalin E."/>
            <person name="Tice H."/>
            <person name="Bruce D."/>
            <person name="Goodwin L."/>
            <person name="Pitluck S."/>
            <person name="Larimer F."/>
            <person name="Land M.L."/>
            <person name="Hauser L."/>
            <person name="Muyzer G."/>
        </authorList>
    </citation>
    <scope>NUCLEOTIDE SEQUENCE [LARGE SCALE GENOMIC DNA]</scope>
    <source>
        <strain evidence="18 19">AHT 1</strain>
    </source>
</reference>
<keyword evidence="6 18" id="KW-0808">Transferase</keyword>
<dbReference type="PANTHER" id="PTHR42878:SF7">
    <property type="entry name" value="SENSOR HISTIDINE KINASE GLRK"/>
    <property type="match status" value="1"/>
</dbReference>
<dbReference type="FunFam" id="3.30.565.10:FF:000006">
    <property type="entry name" value="Sensor histidine kinase WalK"/>
    <property type="match status" value="1"/>
</dbReference>
<evidence type="ECO:0000256" key="13">
    <source>
        <dbReference type="ARBA" id="ARBA00023136"/>
    </source>
</evidence>
<dbReference type="InterPro" id="IPR000014">
    <property type="entry name" value="PAS"/>
</dbReference>
<evidence type="ECO:0000256" key="11">
    <source>
        <dbReference type="ARBA" id="ARBA00022989"/>
    </source>
</evidence>
<feature type="transmembrane region" description="Helical" evidence="14">
    <location>
        <begin position="170"/>
        <end position="191"/>
    </location>
</feature>
<dbReference type="PRINTS" id="PR00344">
    <property type="entry name" value="BCTRLSENSOR"/>
</dbReference>
<feature type="domain" description="PAS" evidence="16">
    <location>
        <begin position="249"/>
        <end position="309"/>
    </location>
</feature>
<dbReference type="CDD" id="cd06225">
    <property type="entry name" value="HAMP"/>
    <property type="match status" value="1"/>
</dbReference>
<dbReference type="CDD" id="cd00130">
    <property type="entry name" value="PAS"/>
    <property type="match status" value="1"/>
</dbReference>
<evidence type="ECO:0000256" key="4">
    <source>
        <dbReference type="ARBA" id="ARBA00022475"/>
    </source>
</evidence>
<keyword evidence="4" id="KW-1003">Cell membrane</keyword>
<comment type="subcellular location">
    <subcellularLocation>
        <location evidence="2">Cell membrane</location>
        <topology evidence="2">Multi-pass membrane protein</topology>
    </subcellularLocation>
</comment>
<dbReference type="SUPFAM" id="SSF47384">
    <property type="entry name" value="Homodimeric domain of signal transducing histidine kinase"/>
    <property type="match status" value="1"/>
</dbReference>
<evidence type="ECO:0000259" key="15">
    <source>
        <dbReference type="PROSITE" id="PS50109"/>
    </source>
</evidence>
<dbReference type="CDD" id="cd00075">
    <property type="entry name" value="HATPase"/>
    <property type="match status" value="1"/>
</dbReference>
<dbReference type="PROSITE" id="PS50885">
    <property type="entry name" value="HAMP"/>
    <property type="match status" value="1"/>
</dbReference>
<dbReference type="SMART" id="SM00387">
    <property type="entry name" value="HATPase_c"/>
    <property type="match status" value="1"/>
</dbReference>
<keyword evidence="12" id="KW-0902">Two-component regulatory system</keyword>
<feature type="transmembrane region" description="Helical" evidence="14">
    <location>
        <begin position="6"/>
        <end position="28"/>
    </location>
</feature>
<dbReference type="Proteomes" id="UP000006443">
    <property type="component" value="Unassembled WGS sequence"/>
</dbReference>
<dbReference type="SUPFAM" id="SSF158472">
    <property type="entry name" value="HAMP domain-like"/>
    <property type="match status" value="1"/>
</dbReference>
<dbReference type="SMART" id="SM00388">
    <property type="entry name" value="HisKA"/>
    <property type="match status" value="1"/>
</dbReference>
<dbReference type="PROSITE" id="PS50109">
    <property type="entry name" value="HIS_KIN"/>
    <property type="match status" value="1"/>
</dbReference>
<dbReference type="Pfam" id="PF00672">
    <property type="entry name" value="HAMP"/>
    <property type="match status" value="1"/>
</dbReference>
<accession>C0GIA3</accession>
<organism evidence="18 19">
    <name type="scientific">Dethiobacter alkaliphilus AHT 1</name>
    <dbReference type="NCBI Taxonomy" id="555088"/>
    <lineage>
        <taxon>Bacteria</taxon>
        <taxon>Bacillati</taxon>
        <taxon>Bacillota</taxon>
        <taxon>Dethiobacteria</taxon>
        <taxon>Dethiobacterales</taxon>
        <taxon>Dethiobacteraceae</taxon>
        <taxon>Dethiobacter</taxon>
    </lineage>
</organism>
<keyword evidence="9 18" id="KW-0418">Kinase</keyword>
<dbReference type="GO" id="GO:0000156">
    <property type="term" value="F:phosphorelay response regulator activity"/>
    <property type="evidence" value="ECO:0007669"/>
    <property type="project" value="TreeGrafter"/>
</dbReference>
<dbReference type="InterPro" id="IPR004358">
    <property type="entry name" value="Sig_transdc_His_kin-like_C"/>
</dbReference>
<dbReference type="InterPro" id="IPR005467">
    <property type="entry name" value="His_kinase_dom"/>
</dbReference>
<dbReference type="SMART" id="SM00304">
    <property type="entry name" value="HAMP"/>
    <property type="match status" value="1"/>
</dbReference>
<evidence type="ECO:0000256" key="2">
    <source>
        <dbReference type="ARBA" id="ARBA00004651"/>
    </source>
</evidence>
<dbReference type="Gene3D" id="3.30.565.10">
    <property type="entry name" value="Histidine kinase-like ATPase, C-terminal domain"/>
    <property type="match status" value="1"/>
</dbReference>
<dbReference type="InterPro" id="IPR036097">
    <property type="entry name" value="HisK_dim/P_sf"/>
</dbReference>
<evidence type="ECO:0000256" key="7">
    <source>
        <dbReference type="ARBA" id="ARBA00022692"/>
    </source>
</evidence>
<dbReference type="Gene3D" id="3.30.450.20">
    <property type="entry name" value="PAS domain"/>
    <property type="match status" value="2"/>
</dbReference>
<sequence length="603" mass="67914">MFRSVQWKIVFIYSLLILFAMQFFAVFLTQSLERYYLDTYAENLESQGLLLANFVERYLAGGDDDGSIDGLVLEYSRYAGTTDIMVLDAFGRVVSSSRPEEQLQGQRIFQEEITRALTGSRSEEIRLEPETRERVKYLALPVRSGEKTLGVVYLIGSLEPIYATLREIQFIFLTGAVLVIGVTVLLGFFLAKTITGPIQEVTSKAAQIAHGDFRQRITIHSQDEIGRLGQMFNYLSRQLDATLREISSEKGKVEAILNHMTDGIVALNRDGQVLHVNPTAHRLLDLNEESEPTAEVLGQLVAPVDLAAILNTGRQESREIMLQPHQQLIVASYVPFHTQDEITDTEFLSGVLIVLHDVTKERELIRIQQEFVANVSHELRTPLTTMKSYTETLLGGAMYEPETCLSFLSTMEKETERMVRLVKDLLALSQLDYRQVAWRKEKLPLNELVSEVVNELRVKFQEEPRHVTVELPETTVWHCFDRDKMKQVLINVIQNSFKYTAEHGLIRIALEVAEDQAVIHVADDGIGIPPEDVKRVFDRFYRVDKARSRDFGGTGLGLSIAREIVEAHGGSITVCSEPEKGTQFTISLPLTTDEGGADACESA</sequence>
<dbReference type="SMART" id="SM00091">
    <property type="entry name" value="PAS"/>
    <property type="match status" value="1"/>
</dbReference>
<dbReference type="eggNOG" id="COG5002">
    <property type="taxonomic scope" value="Bacteria"/>
</dbReference>
<dbReference type="SUPFAM" id="SSF103190">
    <property type="entry name" value="Sensory domain-like"/>
    <property type="match status" value="1"/>
</dbReference>
<dbReference type="InterPro" id="IPR003661">
    <property type="entry name" value="HisK_dim/P_dom"/>
</dbReference>
<evidence type="ECO:0000256" key="5">
    <source>
        <dbReference type="ARBA" id="ARBA00022553"/>
    </source>
</evidence>
<evidence type="ECO:0000256" key="14">
    <source>
        <dbReference type="SAM" id="Phobius"/>
    </source>
</evidence>
<dbReference type="Pfam" id="PF00512">
    <property type="entry name" value="HisKA"/>
    <property type="match status" value="1"/>
</dbReference>
<evidence type="ECO:0000256" key="6">
    <source>
        <dbReference type="ARBA" id="ARBA00022679"/>
    </source>
</evidence>
<keyword evidence="11 14" id="KW-1133">Transmembrane helix</keyword>
<dbReference type="Pfam" id="PF02518">
    <property type="entry name" value="HATPase_c"/>
    <property type="match status" value="1"/>
</dbReference>
<dbReference type="PANTHER" id="PTHR42878">
    <property type="entry name" value="TWO-COMPONENT HISTIDINE KINASE"/>
    <property type="match status" value="1"/>
</dbReference>
<evidence type="ECO:0000313" key="18">
    <source>
        <dbReference type="EMBL" id="EEG76951.1"/>
    </source>
</evidence>
<dbReference type="SUPFAM" id="SSF55785">
    <property type="entry name" value="PYP-like sensor domain (PAS domain)"/>
    <property type="match status" value="1"/>
</dbReference>
<dbReference type="Pfam" id="PF00989">
    <property type="entry name" value="PAS"/>
    <property type="match status" value="1"/>
</dbReference>
<dbReference type="InterPro" id="IPR050351">
    <property type="entry name" value="BphY/WalK/GraS-like"/>
</dbReference>
<evidence type="ECO:0000256" key="8">
    <source>
        <dbReference type="ARBA" id="ARBA00022741"/>
    </source>
</evidence>
<gene>
    <name evidence="18" type="ORF">DealDRAFT_2212</name>
</gene>
<dbReference type="EC" id="2.7.13.3" evidence="3"/>
<evidence type="ECO:0000259" key="16">
    <source>
        <dbReference type="PROSITE" id="PS50112"/>
    </source>
</evidence>
<feature type="domain" description="Histidine kinase" evidence="15">
    <location>
        <begin position="374"/>
        <end position="592"/>
    </location>
</feature>
<evidence type="ECO:0000256" key="1">
    <source>
        <dbReference type="ARBA" id="ARBA00000085"/>
    </source>
</evidence>
<dbReference type="RefSeq" id="WP_008517403.1">
    <property type="nucleotide sequence ID" value="NZ_ACJM01000011.1"/>
</dbReference>
<dbReference type="AlphaFoldDB" id="C0GIA3"/>
<keyword evidence="10" id="KW-0067">ATP-binding</keyword>
<dbReference type="InterPro" id="IPR035965">
    <property type="entry name" value="PAS-like_dom_sf"/>
</dbReference>
<keyword evidence="19" id="KW-1185">Reference proteome</keyword>